<organism evidence="2">
    <name type="scientific">Physcomitrium patens</name>
    <name type="common">Spreading-leaved earth moss</name>
    <name type="synonym">Physcomitrella patens</name>
    <dbReference type="NCBI Taxonomy" id="3218"/>
    <lineage>
        <taxon>Eukaryota</taxon>
        <taxon>Viridiplantae</taxon>
        <taxon>Streptophyta</taxon>
        <taxon>Embryophyta</taxon>
        <taxon>Bryophyta</taxon>
        <taxon>Bryophytina</taxon>
        <taxon>Bryopsida</taxon>
        <taxon>Funariidae</taxon>
        <taxon>Funariales</taxon>
        <taxon>Funariaceae</taxon>
        <taxon>Physcomitrium</taxon>
    </lineage>
</organism>
<dbReference type="GO" id="GO:0006368">
    <property type="term" value="P:transcription elongation by RNA polymerase II"/>
    <property type="evidence" value="ECO:0007669"/>
    <property type="project" value="InterPro"/>
</dbReference>
<reference evidence="2 4" key="2">
    <citation type="journal article" date="2018" name="Plant J.">
        <title>The Physcomitrella patens chromosome-scale assembly reveals moss genome structure and evolution.</title>
        <authorList>
            <person name="Lang D."/>
            <person name="Ullrich K.K."/>
            <person name="Murat F."/>
            <person name="Fuchs J."/>
            <person name="Jenkins J."/>
            <person name="Haas F.B."/>
            <person name="Piednoel M."/>
            <person name="Gundlach H."/>
            <person name="Van Bel M."/>
            <person name="Meyberg R."/>
            <person name="Vives C."/>
            <person name="Morata J."/>
            <person name="Symeonidi A."/>
            <person name="Hiss M."/>
            <person name="Muchero W."/>
            <person name="Kamisugi Y."/>
            <person name="Saleh O."/>
            <person name="Blanc G."/>
            <person name="Decker E.L."/>
            <person name="van Gessel N."/>
            <person name="Grimwood J."/>
            <person name="Hayes R.D."/>
            <person name="Graham S.W."/>
            <person name="Gunter L.E."/>
            <person name="McDaniel S.F."/>
            <person name="Hoernstein S.N.W."/>
            <person name="Larsson A."/>
            <person name="Li F.W."/>
            <person name="Perroud P.F."/>
            <person name="Phillips J."/>
            <person name="Ranjan P."/>
            <person name="Rokshar D.S."/>
            <person name="Rothfels C.J."/>
            <person name="Schneider L."/>
            <person name="Shu S."/>
            <person name="Stevenson D.W."/>
            <person name="Thummler F."/>
            <person name="Tillich M."/>
            <person name="Villarreal Aguilar J.C."/>
            <person name="Widiez T."/>
            <person name="Wong G.K."/>
            <person name="Wymore A."/>
            <person name="Zhang Y."/>
            <person name="Zimmer A.D."/>
            <person name="Quatrano R.S."/>
            <person name="Mayer K.F.X."/>
            <person name="Goodstein D."/>
            <person name="Casacuberta J.M."/>
            <person name="Vandepoele K."/>
            <person name="Reski R."/>
            <person name="Cuming A.C."/>
            <person name="Tuskan G.A."/>
            <person name="Maumus F."/>
            <person name="Salse J."/>
            <person name="Schmutz J."/>
            <person name="Rensing S.A."/>
        </authorList>
    </citation>
    <scope>NUCLEOTIDE SEQUENCE [LARGE SCALE GENOMIC DNA]</scope>
    <source>
        <strain evidence="3 4">cv. Gransden 2004</strain>
    </source>
</reference>
<sequence length="206" mass="23781">MVVSLLEFCVRSAIDNLQYLSDVGETDIQLLKRILPHCNADQLNHIETSTKGRDLSPITDELWRKCYGRRFGEDAVEMVKERMSSRKCKFKWRQLYQAKVREQDEIQRKGVNRLRELYKEQNSQKERKQIQPIDLKPPESKRVKRTGPGGSFRGPSSKAPAKGRLMQKSRMDFAKSNEAARQASLAKNRSNVNYGINQRPGGSSRR</sequence>
<dbReference type="GO" id="GO:0070449">
    <property type="term" value="C:elongin complex"/>
    <property type="evidence" value="ECO:0007669"/>
    <property type="project" value="InterPro"/>
</dbReference>
<feature type="compositionally biased region" description="Basic and acidic residues" evidence="1">
    <location>
        <begin position="118"/>
        <end position="129"/>
    </location>
</feature>
<dbReference type="Proteomes" id="UP000006727">
    <property type="component" value="Chromosome 20"/>
</dbReference>
<dbReference type="OMA" id="NSQAKMK"/>
<dbReference type="PaxDb" id="3218-PP1S152_36V6.1"/>
<dbReference type="PANTHER" id="PTHR47543:SF2">
    <property type="entry name" value="RNA POLYMERASE II TRANSCRIPTION FACTOR SIII SUBUNIT A"/>
    <property type="match status" value="1"/>
</dbReference>
<dbReference type="GeneID" id="112273302"/>
<keyword evidence="4" id="KW-1185">Reference proteome</keyword>
<dbReference type="PANTHER" id="PTHR47543">
    <property type="entry name" value="OS08G0169600 PROTEIN"/>
    <property type="match status" value="1"/>
</dbReference>
<dbReference type="Pfam" id="PF06881">
    <property type="entry name" value="Elongin_A"/>
    <property type="match status" value="1"/>
</dbReference>
<accession>A9T1Q5</accession>
<proteinExistence type="predicted"/>
<dbReference type="OrthoDB" id="21513at2759"/>
<dbReference type="InterPro" id="IPR010684">
    <property type="entry name" value="RNA_pol_II_trans_fac_SIII_A"/>
</dbReference>
<gene>
    <name evidence="3" type="primary">LOC112273302</name>
    <name evidence="2" type="ORF">PHYPA_024553</name>
</gene>
<dbReference type="EnsemblPlants" id="Pp3c20_1560V3.1">
    <property type="protein sequence ID" value="Pp3c20_1560V3.1"/>
    <property type="gene ID" value="Pp3c20_1560"/>
</dbReference>
<evidence type="ECO:0000313" key="2">
    <source>
        <dbReference type="EMBL" id="PNR32611.1"/>
    </source>
</evidence>
<evidence type="ECO:0008006" key="5">
    <source>
        <dbReference type="Google" id="ProtNLM"/>
    </source>
</evidence>
<feature type="compositionally biased region" description="Polar residues" evidence="1">
    <location>
        <begin position="185"/>
        <end position="196"/>
    </location>
</feature>
<dbReference type="eggNOG" id="KOG2821">
    <property type="taxonomic scope" value="Eukaryota"/>
</dbReference>
<name>A9T1Q5_PHYPA</name>
<dbReference type="RefSeq" id="XP_024357680.1">
    <property type="nucleotide sequence ID" value="XM_024501912.2"/>
</dbReference>
<dbReference type="HOGENOM" id="CLU_054464_2_0_1"/>
<dbReference type="FunCoup" id="A9T1Q5">
    <property type="interactions" value="536"/>
</dbReference>
<evidence type="ECO:0000256" key="1">
    <source>
        <dbReference type="SAM" id="MobiDB-lite"/>
    </source>
</evidence>
<dbReference type="KEGG" id="ppp:112273302"/>
<protein>
    <recommendedName>
        <fullName evidence="5">Elongin-A</fullName>
    </recommendedName>
</protein>
<dbReference type="Gene3D" id="6.10.250.3180">
    <property type="match status" value="1"/>
</dbReference>
<dbReference type="EnsemblPlants" id="Pp3c20_1560V3.2">
    <property type="protein sequence ID" value="Pp3c20_1560V3.2"/>
    <property type="gene ID" value="Pp3c20_1560"/>
</dbReference>
<dbReference type="Gramene" id="Pp3c20_1560V3.2">
    <property type="protein sequence ID" value="Pp3c20_1560V3.2"/>
    <property type="gene ID" value="Pp3c20_1560"/>
</dbReference>
<evidence type="ECO:0000313" key="3">
    <source>
        <dbReference type="EnsemblPlants" id="Pp3c20_1560V3.1"/>
    </source>
</evidence>
<reference evidence="3" key="3">
    <citation type="submission" date="2020-12" db="UniProtKB">
        <authorList>
            <consortium name="EnsemblPlants"/>
        </authorList>
    </citation>
    <scope>IDENTIFICATION</scope>
</reference>
<dbReference type="Gramene" id="Pp3c20_1560V3.1">
    <property type="protein sequence ID" value="Pp3c20_1560V3.1"/>
    <property type="gene ID" value="Pp3c20_1560"/>
</dbReference>
<feature type="region of interest" description="Disordered" evidence="1">
    <location>
        <begin position="118"/>
        <end position="206"/>
    </location>
</feature>
<reference evidence="2 4" key="1">
    <citation type="journal article" date="2008" name="Science">
        <title>The Physcomitrella genome reveals evolutionary insights into the conquest of land by plants.</title>
        <authorList>
            <person name="Rensing S."/>
            <person name="Lang D."/>
            <person name="Zimmer A."/>
            <person name="Terry A."/>
            <person name="Salamov A."/>
            <person name="Shapiro H."/>
            <person name="Nishiyama T."/>
            <person name="Perroud P.-F."/>
            <person name="Lindquist E."/>
            <person name="Kamisugi Y."/>
            <person name="Tanahashi T."/>
            <person name="Sakakibara K."/>
            <person name="Fujita T."/>
            <person name="Oishi K."/>
            <person name="Shin-I T."/>
            <person name="Kuroki Y."/>
            <person name="Toyoda A."/>
            <person name="Suzuki Y."/>
            <person name="Hashimoto A."/>
            <person name="Yamaguchi K."/>
            <person name="Sugano A."/>
            <person name="Kohara Y."/>
            <person name="Fujiyama A."/>
            <person name="Anterola A."/>
            <person name="Aoki S."/>
            <person name="Ashton N."/>
            <person name="Barbazuk W.B."/>
            <person name="Barker E."/>
            <person name="Bennetzen J."/>
            <person name="Bezanilla M."/>
            <person name="Blankenship R."/>
            <person name="Cho S.H."/>
            <person name="Dutcher S."/>
            <person name="Estelle M."/>
            <person name="Fawcett J.A."/>
            <person name="Gundlach H."/>
            <person name="Hanada K."/>
            <person name="Heyl A."/>
            <person name="Hicks K.A."/>
            <person name="Hugh J."/>
            <person name="Lohr M."/>
            <person name="Mayer K."/>
            <person name="Melkozernov A."/>
            <person name="Murata T."/>
            <person name="Nelson D."/>
            <person name="Pils B."/>
            <person name="Prigge M."/>
            <person name="Reiss B."/>
            <person name="Renner T."/>
            <person name="Rombauts S."/>
            <person name="Rushton P."/>
            <person name="Sanderfoot A."/>
            <person name="Schween G."/>
            <person name="Shiu S.-H."/>
            <person name="Stueber K."/>
            <person name="Theodoulou F.L."/>
            <person name="Tu H."/>
            <person name="Van de Peer Y."/>
            <person name="Verrier P.J."/>
            <person name="Waters E."/>
            <person name="Wood A."/>
            <person name="Yang L."/>
            <person name="Cove D."/>
            <person name="Cuming A."/>
            <person name="Hasebe M."/>
            <person name="Lucas S."/>
            <person name="Mishler D.B."/>
            <person name="Reski R."/>
            <person name="Grigoriev I."/>
            <person name="Quatrano R.S."/>
            <person name="Boore J.L."/>
        </authorList>
    </citation>
    <scope>NUCLEOTIDE SEQUENCE [LARGE SCALE GENOMIC DNA]</scope>
    <source>
        <strain evidence="3 4">cv. Gransden 2004</strain>
    </source>
</reference>
<dbReference type="EMBL" id="ABEU02000020">
    <property type="protein sequence ID" value="PNR32611.1"/>
    <property type="molecule type" value="Genomic_DNA"/>
</dbReference>
<dbReference type="AlphaFoldDB" id="A9T1Q5"/>
<evidence type="ECO:0000313" key="4">
    <source>
        <dbReference type="Proteomes" id="UP000006727"/>
    </source>
</evidence>
<dbReference type="STRING" id="3218.A9T1Q5"/>